<keyword evidence="2" id="KW-1185">Reference proteome</keyword>
<dbReference type="EMBL" id="JBBPBN010000022">
    <property type="protein sequence ID" value="KAK9012180.1"/>
    <property type="molecule type" value="Genomic_DNA"/>
</dbReference>
<evidence type="ECO:0000313" key="1">
    <source>
        <dbReference type="EMBL" id="KAK9012180.1"/>
    </source>
</evidence>
<gene>
    <name evidence="1" type="ORF">V6N11_040249</name>
</gene>
<dbReference type="Proteomes" id="UP001396334">
    <property type="component" value="Unassembled WGS sequence"/>
</dbReference>
<proteinExistence type="predicted"/>
<protein>
    <submittedName>
        <fullName evidence="1">Uncharacterized protein</fullName>
    </submittedName>
</protein>
<organism evidence="1 2">
    <name type="scientific">Hibiscus sabdariffa</name>
    <name type="common">roselle</name>
    <dbReference type="NCBI Taxonomy" id="183260"/>
    <lineage>
        <taxon>Eukaryota</taxon>
        <taxon>Viridiplantae</taxon>
        <taxon>Streptophyta</taxon>
        <taxon>Embryophyta</taxon>
        <taxon>Tracheophyta</taxon>
        <taxon>Spermatophyta</taxon>
        <taxon>Magnoliopsida</taxon>
        <taxon>eudicotyledons</taxon>
        <taxon>Gunneridae</taxon>
        <taxon>Pentapetalae</taxon>
        <taxon>rosids</taxon>
        <taxon>malvids</taxon>
        <taxon>Malvales</taxon>
        <taxon>Malvaceae</taxon>
        <taxon>Malvoideae</taxon>
        <taxon>Hibiscus</taxon>
    </lineage>
</organism>
<reference evidence="1 2" key="1">
    <citation type="journal article" date="2024" name="G3 (Bethesda)">
        <title>Genome assembly of Hibiscus sabdariffa L. provides insights into metabolisms of medicinal natural products.</title>
        <authorList>
            <person name="Kim T."/>
        </authorList>
    </citation>
    <scope>NUCLEOTIDE SEQUENCE [LARGE SCALE GENOMIC DNA]</scope>
    <source>
        <strain evidence="1">TK-2024</strain>
        <tissue evidence="1">Old leaves</tissue>
    </source>
</reference>
<evidence type="ECO:0000313" key="2">
    <source>
        <dbReference type="Proteomes" id="UP001396334"/>
    </source>
</evidence>
<name>A0ABR2RGX2_9ROSI</name>
<sequence length="116" mass="13144">MGPFYRQRRGGVVALEVENWGQCANFSLVFLGALNFASLCQKEKLNFSSDLVDLDLPGLAVFMATGKSTQVRQGKRLLGLRKWQQEVNCPLSKSKFLSTQLPIDIDSEKKRKQFEF</sequence>
<accession>A0ABR2RGX2</accession>
<comment type="caution">
    <text evidence="1">The sequence shown here is derived from an EMBL/GenBank/DDBJ whole genome shotgun (WGS) entry which is preliminary data.</text>
</comment>